<dbReference type="InterPro" id="IPR020583">
    <property type="entry name" value="Inositol_monoP_metal-BS"/>
</dbReference>
<dbReference type="GO" id="GO:0007165">
    <property type="term" value="P:signal transduction"/>
    <property type="evidence" value="ECO:0007669"/>
    <property type="project" value="TreeGrafter"/>
</dbReference>
<dbReference type="PANTHER" id="PTHR20854:SF4">
    <property type="entry name" value="INOSITOL-1-MONOPHOSPHATASE-RELATED"/>
    <property type="match status" value="1"/>
</dbReference>
<sequence>MPRTPLADQLLEELLETAQLAARTGGAVLLHWRGRFEITEKGPADLVTDADHASQHAIQRLLEERRPQDAFVGEESPRGASPPADTVCWVVDPLDGTTNYVHGFPCFATSVAAVIGGRVVAGAIYDPLRDELFSGAEGLGGTLNRERLRVSQRTQIAESLVAVSLPPEVSAGSPDLADFVWIAHRARAVRRTGSAALNLAYVAAGRLDAHWAHLIHPWDSAAGVLLVQEAGGVVTARHGGPYEVWQGNYAVAATQALHEELLAGLHKP</sequence>
<comment type="cofactor">
    <cofactor evidence="2 7 8">
        <name>Mg(2+)</name>
        <dbReference type="ChEBI" id="CHEBI:18420"/>
    </cofactor>
</comment>
<dbReference type="GO" id="GO:0008934">
    <property type="term" value="F:inositol monophosphate 1-phosphatase activity"/>
    <property type="evidence" value="ECO:0007669"/>
    <property type="project" value="InterPro"/>
</dbReference>
<gene>
    <name evidence="9" type="primary">suhB</name>
    <name evidence="9" type="ORF">Pla111_08880</name>
</gene>
<evidence type="ECO:0000256" key="1">
    <source>
        <dbReference type="ARBA" id="ARBA00001033"/>
    </source>
</evidence>
<keyword evidence="10" id="KW-1185">Reference proteome</keyword>
<dbReference type="PRINTS" id="PR00377">
    <property type="entry name" value="IMPHPHTASES"/>
</dbReference>
<dbReference type="PANTHER" id="PTHR20854">
    <property type="entry name" value="INOSITOL MONOPHOSPHATASE"/>
    <property type="match status" value="1"/>
</dbReference>
<evidence type="ECO:0000256" key="4">
    <source>
        <dbReference type="ARBA" id="ARBA00022723"/>
    </source>
</evidence>
<reference evidence="9 10" key="1">
    <citation type="submission" date="2019-02" db="EMBL/GenBank/DDBJ databases">
        <title>Deep-cultivation of Planctomycetes and their phenomic and genomic characterization uncovers novel biology.</title>
        <authorList>
            <person name="Wiegand S."/>
            <person name="Jogler M."/>
            <person name="Boedeker C."/>
            <person name="Pinto D."/>
            <person name="Vollmers J."/>
            <person name="Rivas-Marin E."/>
            <person name="Kohn T."/>
            <person name="Peeters S.H."/>
            <person name="Heuer A."/>
            <person name="Rast P."/>
            <person name="Oberbeckmann S."/>
            <person name="Bunk B."/>
            <person name="Jeske O."/>
            <person name="Meyerdierks A."/>
            <person name="Storesund J.E."/>
            <person name="Kallscheuer N."/>
            <person name="Luecker S."/>
            <person name="Lage O.M."/>
            <person name="Pohl T."/>
            <person name="Merkel B.J."/>
            <person name="Hornburger P."/>
            <person name="Mueller R.-W."/>
            <person name="Bruemmer F."/>
            <person name="Labrenz M."/>
            <person name="Spormann A.M."/>
            <person name="Op Den Camp H."/>
            <person name="Overmann J."/>
            <person name="Amann R."/>
            <person name="Jetten M.S.M."/>
            <person name="Mascher T."/>
            <person name="Medema M.H."/>
            <person name="Devos D.P."/>
            <person name="Kaster A.-K."/>
            <person name="Ovreas L."/>
            <person name="Rohde M."/>
            <person name="Galperin M.Y."/>
            <person name="Jogler C."/>
        </authorList>
    </citation>
    <scope>NUCLEOTIDE SEQUENCE [LARGE SCALE GENOMIC DNA]</scope>
    <source>
        <strain evidence="9 10">Pla111</strain>
    </source>
</reference>
<comment type="caution">
    <text evidence="9">The sequence shown here is derived from an EMBL/GenBank/DDBJ whole genome shotgun (WGS) entry which is preliminary data.</text>
</comment>
<dbReference type="Proteomes" id="UP000318995">
    <property type="component" value="Unassembled WGS sequence"/>
</dbReference>
<dbReference type="Gene3D" id="3.30.540.10">
    <property type="entry name" value="Fructose-1,6-Bisphosphatase, subunit A, domain 1"/>
    <property type="match status" value="1"/>
</dbReference>
<dbReference type="GO" id="GO:0046872">
    <property type="term" value="F:metal ion binding"/>
    <property type="evidence" value="ECO:0007669"/>
    <property type="project" value="UniProtKB-KW"/>
</dbReference>
<evidence type="ECO:0000313" key="10">
    <source>
        <dbReference type="Proteomes" id="UP000318995"/>
    </source>
</evidence>
<evidence type="ECO:0000256" key="3">
    <source>
        <dbReference type="ARBA" id="ARBA00009759"/>
    </source>
</evidence>
<comment type="catalytic activity">
    <reaction evidence="1 8">
        <text>a myo-inositol phosphate + H2O = myo-inositol + phosphate</text>
        <dbReference type="Rhea" id="RHEA:24056"/>
        <dbReference type="ChEBI" id="CHEBI:15377"/>
        <dbReference type="ChEBI" id="CHEBI:17268"/>
        <dbReference type="ChEBI" id="CHEBI:43474"/>
        <dbReference type="ChEBI" id="CHEBI:84139"/>
        <dbReference type="EC" id="3.1.3.25"/>
    </reaction>
</comment>
<evidence type="ECO:0000256" key="7">
    <source>
        <dbReference type="PIRSR" id="PIRSR600760-2"/>
    </source>
</evidence>
<evidence type="ECO:0000256" key="5">
    <source>
        <dbReference type="ARBA" id="ARBA00022801"/>
    </source>
</evidence>
<feature type="binding site" evidence="7">
    <location>
        <position position="74"/>
    </location>
    <ligand>
        <name>Mg(2+)</name>
        <dbReference type="ChEBI" id="CHEBI:18420"/>
        <label>1</label>
        <note>catalytic</note>
    </ligand>
</feature>
<dbReference type="SUPFAM" id="SSF56655">
    <property type="entry name" value="Carbohydrate phosphatase"/>
    <property type="match status" value="1"/>
</dbReference>
<dbReference type="CDD" id="cd01639">
    <property type="entry name" value="IMPase"/>
    <property type="match status" value="1"/>
</dbReference>
<proteinExistence type="inferred from homology"/>
<accession>A0A5C5WAT0</accession>
<feature type="binding site" evidence="7">
    <location>
        <position position="95"/>
    </location>
    <ligand>
        <name>Mg(2+)</name>
        <dbReference type="ChEBI" id="CHEBI:18420"/>
        <label>1</label>
        <note>catalytic</note>
    </ligand>
</feature>
<dbReference type="Pfam" id="PF00459">
    <property type="entry name" value="Inositol_P"/>
    <property type="match status" value="1"/>
</dbReference>
<evidence type="ECO:0000256" key="6">
    <source>
        <dbReference type="ARBA" id="ARBA00022842"/>
    </source>
</evidence>
<evidence type="ECO:0000313" key="9">
    <source>
        <dbReference type="EMBL" id="TWT47275.1"/>
    </source>
</evidence>
<keyword evidence="4 7" id="KW-0479">Metal-binding</keyword>
<dbReference type="PROSITE" id="PS00630">
    <property type="entry name" value="IMP_2"/>
    <property type="match status" value="1"/>
</dbReference>
<evidence type="ECO:0000256" key="8">
    <source>
        <dbReference type="RuleBase" id="RU364068"/>
    </source>
</evidence>
<comment type="similarity">
    <text evidence="3 8">Belongs to the inositol monophosphatase superfamily.</text>
</comment>
<dbReference type="RefSeq" id="WP_146571770.1">
    <property type="nucleotide sequence ID" value="NZ_SJPH01000002.1"/>
</dbReference>
<dbReference type="PROSITE" id="PS00629">
    <property type="entry name" value="IMP_1"/>
    <property type="match status" value="1"/>
</dbReference>
<dbReference type="OrthoDB" id="9772456at2"/>
<dbReference type="InterPro" id="IPR020550">
    <property type="entry name" value="Inositol_monophosphatase_CS"/>
</dbReference>
<dbReference type="FunFam" id="3.30.540.10:FF:000003">
    <property type="entry name" value="Inositol-1-monophosphatase"/>
    <property type="match status" value="1"/>
</dbReference>
<dbReference type="InterPro" id="IPR033942">
    <property type="entry name" value="IMPase"/>
</dbReference>
<feature type="binding site" evidence="7">
    <location>
        <position position="92"/>
    </location>
    <ligand>
        <name>Mg(2+)</name>
        <dbReference type="ChEBI" id="CHEBI:18420"/>
        <label>1</label>
        <note>catalytic</note>
    </ligand>
</feature>
<keyword evidence="5 8" id="KW-0378">Hydrolase</keyword>
<dbReference type="Gene3D" id="3.40.190.80">
    <property type="match status" value="1"/>
</dbReference>
<keyword evidence="6 7" id="KW-0460">Magnesium</keyword>
<dbReference type="AlphaFoldDB" id="A0A5C5WAT0"/>
<dbReference type="GO" id="GO:0006020">
    <property type="term" value="P:inositol metabolic process"/>
    <property type="evidence" value="ECO:0007669"/>
    <property type="project" value="TreeGrafter"/>
</dbReference>
<feature type="binding site" evidence="7">
    <location>
        <position position="219"/>
    </location>
    <ligand>
        <name>Mg(2+)</name>
        <dbReference type="ChEBI" id="CHEBI:18420"/>
        <label>1</label>
        <note>catalytic</note>
    </ligand>
</feature>
<feature type="binding site" evidence="7">
    <location>
        <position position="94"/>
    </location>
    <ligand>
        <name>Mg(2+)</name>
        <dbReference type="ChEBI" id="CHEBI:18420"/>
        <label>1</label>
        <note>catalytic</note>
    </ligand>
</feature>
<organism evidence="9 10">
    <name type="scientific">Botrimarina hoheduenensis</name>
    <dbReference type="NCBI Taxonomy" id="2528000"/>
    <lineage>
        <taxon>Bacteria</taxon>
        <taxon>Pseudomonadati</taxon>
        <taxon>Planctomycetota</taxon>
        <taxon>Planctomycetia</taxon>
        <taxon>Pirellulales</taxon>
        <taxon>Lacipirellulaceae</taxon>
        <taxon>Botrimarina</taxon>
    </lineage>
</organism>
<protein>
    <recommendedName>
        <fullName evidence="8">Inositol-1-monophosphatase</fullName>
        <ecNumber evidence="8">3.1.3.25</ecNumber>
    </recommendedName>
</protein>
<evidence type="ECO:0000256" key="2">
    <source>
        <dbReference type="ARBA" id="ARBA00001946"/>
    </source>
</evidence>
<dbReference type="EC" id="3.1.3.25" evidence="8"/>
<dbReference type="EMBL" id="SJPH01000002">
    <property type="protein sequence ID" value="TWT47275.1"/>
    <property type="molecule type" value="Genomic_DNA"/>
</dbReference>
<dbReference type="GO" id="GO:0046854">
    <property type="term" value="P:phosphatidylinositol phosphate biosynthetic process"/>
    <property type="evidence" value="ECO:0007669"/>
    <property type="project" value="InterPro"/>
</dbReference>
<name>A0A5C5WAT0_9BACT</name>
<dbReference type="InterPro" id="IPR000760">
    <property type="entry name" value="Inositol_monophosphatase-like"/>
</dbReference>